<evidence type="ECO:0000256" key="18">
    <source>
        <dbReference type="ARBA" id="ARBA00047899"/>
    </source>
</evidence>
<keyword evidence="9" id="KW-0732">Signal</keyword>
<keyword evidence="8" id="KW-0812">Transmembrane</keyword>
<evidence type="ECO:0000256" key="10">
    <source>
        <dbReference type="ARBA" id="ARBA00022737"/>
    </source>
</evidence>
<dbReference type="Pfam" id="PF00560">
    <property type="entry name" value="LRR_1"/>
    <property type="match status" value="6"/>
</dbReference>
<evidence type="ECO:0000256" key="19">
    <source>
        <dbReference type="ARBA" id="ARBA00048679"/>
    </source>
</evidence>
<keyword evidence="16" id="KW-0675">Receptor</keyword>
<dbReference type="FunFam" id="1.10.510.10:FF:000358">
    <property type="entry name" value="Putative leucine-rich repeat receptor-like serine/threonine-protein kinase"/>
    <property type="match status" value="1"/>
</dbReference>
<dbReference type="PROSITE" id="PS50011">
    <property type="entry name" value="PROTEIN_KINASE_DOM"/>
    <property type="match status" value="1"/>
</dbReference>
<proteinExistence type="predicted"/>
<sequence>YIGVTLNNPSGHLPSNMGNFLPNLQQLYLGANQLSGIIPSSISNSSLLIELDNLRFLRLLNLASNNLAIESYTLESSFFSTLSNFRYLKMLLFSNNPLNGIFPSSVRNLSISLKYFGIGHCSINGNIPREIGNLSNLMTLLLDNNQFVGPIPTTLGKLHKLEALYLENNKLEGSIPPDLCNLENLIESNLASNELTGGVNFSSNLLDGSLPMETGNMKVLRILYLSRNQLSGDIPTTIGGLKDLVNLSLAYDQLEGSISEACLEFLDLTNNKLSSEIPKSLKALLYLKYLNVTQRFSLNNLLGEWSFGSVYKGTLSNGMNGQLKSFDVECKVLRNTLHRNLTKIICICSNIEFNALVLEYIPNGNLEKWLYSHNHYLNILQIINIMEDVASAVEYLHYGYLTTIVYCDLQPSNILLDEDWVAHVANFGMAKLLGDGDSMMRTMTLATIGYMTTEYGWEGIISTRGYVYSYGILLMETFTRKRPTDDIFSEDMSLRSWIEESLLVFSVTDIIDDNLLSNRSDDASMEELISSIMRLALDCCVESLEQRINIKNVSGTLRKIKLKFLQHHTDQGN</sequence>
<keyword evidence="5" id="KW-0597">Phosphoprotein</keyword>
<dbReference type="Pfam" id="PF07714">
    <property type="entry name" value="PK_Tyr_Ser-Thr"/>
    <property type="match status" value="1"/>
</dbReference>
<evidence type="ECO:0000259" key="20">
    <source>
        <dbReference type="PROSITE" id="PS50011"/>
    </source>
</evidence>
<evidence type="ECO:0000256" key="12">
    <source>
        <dbReference type="ARBA" id="ARBA00022777"/>
    </source>
</evidence>
<keyword evidence="7" id="KW-0808">Transferase</keyword>
<dbReference type="SMART" id="SM00369">
    <property type="entry name" value="LRR_TYP"/>
    <property type="match status" value="4"/>
</dbReference>
<keyword evidence="11" id="KW-0547">Nucleotide-binding</keyword>
<evidence type="ECO:0000256" key="14">
    <source>
        <dbReference type="ARBA" id="ARBA00022989"/>
    </source>
</evidence>
<dbReference type="InterPro" id="IPR003591">
    <property type="entry name" value="Leu-rich_rpt_typical-subtyp"/>
</dbReference>
<evidence type="ECO:0000256" key="4">
    <source>
        <dbReference type="ARBA" id="ARBA00022527"/>
    </source>
</evidence>
<protein>
    <recommendedName>
        <fullName evidence="2">non-specific serine/threonine protein kinase</fullName>
        <ecNumber evidence="2">2.7.11.1</ecNumber>
    </recommendedName>
</protein>
<evidence type="ECO:0000256" key="15">
    <source>
        <dbReference type="ARBA" id="ARBA00023136"/>
    </source>
</evidence>
<dbReference type="PANTHER" id="PTHR27008:SF585">
    <property type="entry name" value="PROTEIN KINASE DOMAIN-CONTAINING PROTEIN"/>
    <property type="match status" value="1"/>
</dbReference>
<organism evidence="21 22">
    <name type="scientific">Carya illinoinensis</name>
    <name type="common">Pecan</name>
    <dbReference type="NCBI Taxonomy" id="32201"/>
    <lineage>
        <taxon>Eukaryota</taxon>
        <taxon>Viridiplantae</taxon>
        <taxon>Streptophyta</taxon>
        <taxon>Embryophyta</taxon>
        <taxon>Tracheophyta</taxon>
        <taxon>Spermatophyta</taxon>
        <taxon>Magnoliopsida</taxon>
        <taxon>eudicotyledons</taxon>
        <taxon>Gunneridae</taxon>
        <taxon>Pentapetalae</taxon>
        <taxon>rosids</taxon>
        <taxon>fabids</taxon>
        <taxon>Fagales</taxon>
        <taxon>Juglandaceae</taxon>
        <taxon>Carya</taxon>
    </lineage>
</organism>
<dbReference type="FunFam" id="3.80.10.10:FF:000041">
    <property type="entry name" value="LRR receptor-like serine/threonine-protein kinase ERECTA"/>
    <property type="match status" value="1"/>
</dbReference>
<dbReference type="GO" id="GO:0005886">
    <property type="term" value="C:plasma membrane"/>
    <property type="evidence" value="ECO:0007669"/>
    <property type="project" value="UniProtKB-SubCell"/>
</dbReference>
<dbReference type="AlphaFoldDB" id="A0A922E3W9"/>
<evidence type="ECO:0000256" key="17">
    <source>
        <dbReference type="ARBA" id="ARBA00023180"/>
    </source>
</evidence>
<dbReference type="EMBL" id="CM031833">
    <property type="protein sequence ID" value="KAG6696160.1"/>
    <property type="molecule type" value="Genomic_DNA"/>
</dbReference>
<evidence type="ECO:0000256" key="1">
    <source>
        <dbReference type="ARBA" id="ARBA00004162"/>
    </source>
</evidence>
<evidence type="ECO:0000313" key="21">
    <source>
        <dbReference type="EMBL" id="KAG6696160.1"/>
    </source>
</evidence>
<comment type="catalytic activity">
    <reaction evidence="19">
        <text>L-seryl-[protein] + ATP = O-phospho-L-seryl-[protein] + ADP + H(+)</text>
        <dbReference type="Rhea" id="RHEA:17989"/>
        <dbReference type="Rhea" id="RHEA-COMP:9863"/>
        <dbReference type="Rhea" id="RHEA-COMP:11604"/>
        <dbReference type="ChEBI" id="CHEBI:15378"/>
        <dbReference type="ChEBI" id="CHEBI:29999"/>
        <dbReference type="ChEBI" id="CHEBI:30616"/>
        <dbReference type="ChEBI" id="CHEBI:83421"/>
        <dbReference type="ChEBI" id="CHEBI:456216"/>
        <dbReference type="EC" id="2.7.11.1"/>
    </reaction>
</comment>
<name>A0A922E3W9_CARIL</name>
<dbReference type="InterPro" id="IPR001245">
    <property type="entry name" value="Ser-Thr/Tyr_kinase_cat_dom"/>
</dbReference>
<reference evidence="21" key="1">
    <citation type="submission" date="2021-01" db="EMBL/GenBank/DDBJ databases">
        <authorList>
            <person name="Lovell J.T."/>
            <person name="Bentley N."/>
            <person name="Bhattarai G."/>
            <person name="Jenkins J.W."/>
            <person name="Sreedasyam A."/>
            <person name="Alarcon Y."/>
            <person name="Bock C."/>
            <person name="Boston L."/>
            <person name="Carlson J."/>
            <person name="Cervantes K."/>
            <person name="Clermont K."/>
            <person name="Krom N."/>
            <person name="Kubenka K."/>
            <person name="Mamidi S."/>
            <person name="Mattison C."/>
            <person name="Monteros M."/>
            <person name="Pisani C."/>
            <person name="Plott C."/>
            <person name="Rajasekar S."/>
            <person name="Rhein H.S."/>
            <person name="Rohla C."/>
            <person name="Song M."/>
            <person name="Hilaire R.S."/>
            <person name="Shu S."/>
            <person name="Wells L."/>
            <person name="Wang X."/>
            <person name="Webber J."/>
            <person name="Heerema R.J."/>
            <person name="Klein P."/>
            <person name="Conner P."/>
            <person name="Grauke L."/>
            <person name="Grimwood J."/>
            <person name="Schmutz J."/>
            <person name="Randall J.J."/>
        </authorList>
    </citation>
    <scope>NUCLEOTIDE SEQUENCE</scope>
    <source>
        <tissue evidence="21">Leaf</tissue>
    </source>
</reference>
<keyword evidence="4" id="KW-0723">Serine/threonine-protein kinase</keyword>
<evidence type="ECO:0000256" key="8">
    <source>
        <dbReference type="ARBA" id="ARBA00022692"/>
    </source>
</evidence>
<dbReference type="GO" id="GO:0005524">
    <property type="term" value="F:ATP binding"/>
    <property type="evidence" value="ECO:0007669"/>
    <property type="project" value="UniProtKB-KW"/>
</dbReference>
<gene>
    <name evidence="21" type="ORF">I3842_09G133900</name>
</gene>
<evidence type="ECO:0000256" key="11">
    <source>
        <dbReference type="ARBA" id="ARBA00022741"/>
    </source>
</evidence>
<feature type="non-terminal residue" evidence="21">
    <location>
        <position position="1"/>
    </location>
</feature>
<keyword evidence="14" id="KW-1133">Transmembrane helix</keyword>
<keyword evidence="15" id="KW-0472">Membrane</keyword>
<accession>A0A922E3W9</accession>
<comment type="catalytic activity">
    <reaction evidence="18">
        <text>L-threonyl-[protein] + ATP = O-phospho-L-threonyl-[protein] + ADP + H(+)</text>
        <dbReference type="Rhea" id="RHEA:46608"/>
        <dbReference type="Rhea" id="RHEA-COMP:11060"/>
        <dbReference type="Rhea" id="RHEA-COMP:11605"/>
        <dbReference type="ChEBI" id="CHEBI:15378"/>
        <dbReference type="ChEBI" id="CHEBI:30013"/>
        <dbReference type="ChEBI" id="CHEBI:30616"/>
        <dbReference type="ChEBI" id="CHEBI:61977"/>
        <dbReference type="ChEBI" id="CHEBI:456216"/>
        <dbReference type="EC" id="2.7.11.1"/>
    </reaction>
</comment>
<dbReference type="Proteomes" id="UP000811246">
    <property type="component" value="Chromosome 9"/>
</dbReference>
<comment type="caution">
    <text evidence="21">The sequence shown here is derived from an EMBL/GenBank/DDBJ whole genome shotgun (WGS) entry which is preliminary data.</text>
</comment>
<keyword evidence="6" id="KW-0433">Leucine-rich repeat</keyword>
<keyword evidence="3" id="KW-1003">Cell membrane</keyword>
<dbReference type="InterPro" id="IPR051809">
    <property type="entry name" value="Plant_receptor-like_S/T_kinase"/>
</dbReference>
<dbReference type="EC" id="2.7.11.1" evidence="2"/>
<evidence type="ECO:0000313" key="22">
    <source>
        <dbReference type="Proteomes" id="UP000811246"/>
    </source>
</evidence>
<keyword evidence="13" id="KW-0067">ATP-binding</keyword>
<evidence type="ECO:0000256" key="16">
    <source>
        <dbReference type="ARBA" id="ARBA00023170"/>
    </source>
</evidence>
<comment type="subcellular location">
    <subcellularLocation>
        <location evidence="1">Cell membrane</location>
        <topology evidence="1">Single-pass membrane protein</topology>
    </subcellularLocation>
</comment>
<keyword evidence="10" id="KW-0677">Repeat</keyword>
<evidence type="ECO:0000256" key="5">
    <source>
        <dbReference type="ARBA" id="ARBA00022553"/>
    </source>
</evidence>
<evidence type="ECO:0000256" key="7">
    <source>
        <dbReference type="ARBA" id="ARBA00022679"/>
    </source>
</evidence>
<dbReference type="InterPro" id="IPR000719">
    <property type="entry name" value="Prot_kinase_dom"/>
</dbReference>
<keyword evidence="12" id="KW-0418">Kinase</keyword>
<evidence type="ECO:0000256" key="2">
    <source>
        <dbReference type="ARBA" id="ARBA00012513"/>
    </source>
</evidence>
<feature type="domain" description="Protein kinase" evidence="20">
    <location>
        <begin position="296"/>
        <end position="537"/>
    </location>
</feature>
<evidence type="ECO:0000256" key="9">
    <source>
        <dbReference type="ARBA" id="ARBA00022729"/>
    </source>
</evidence>
<evidence type="ECO:0000256" key="6">
    <source>
        <dbReference type="ARBA" id="ARBA00022614"/>
    </source>
</evidence>
<evidence type="ECO:0000256" key="3">
    <source>
        <dbReference type="ARBA" id="ARBA00022475"/>
    </source>
</evidence>
<dbReference type="PANTHER" id="PTHR27008">
    <property type="entry name" value="OS04G0122200 PROTEIN"/>
    <property type="match status" value="1"/>
</dbReference>
<dbReference type="GO" id="GO:0004674">
    <property type="term" value="F:protein serine/threonine kinase activity"/>
    <property type="evidence" value="ECO:0007669"/>
    <property type="project" value="UniProtKB-KW"/>
</dbReference>
<evidence type="ECO:0000256" key="13">
    <source>
        <dbReference type="ARBA" id="ARBA00022840"/>
    </source>
</evidence>
<dbReference type="InterPro" id="IPR001611">
    <property type="entry name" value="Leu-rich_rpt"/>
</dbReference>
<keyword evidence="17" id="KW-0325">Glycoprotein</keyword>